<proteinExistence type="predicted"/>
<dbReference type="EMBL" id="LJPM01000055">
    <property type="protein sequence ID" value="KPW26230.1"/>
    <property type="molecule type" value="Genomic_DNA"/>
</dbReference>
<dbReference type="Pfam" id="PF01039">
    <property type="entry name" value="Carboxyl_trans"/>
    <property type="match status" value="1"/>
</dbReference>
<sequence>MLTGCRGVGVYLRKPTSGVSMSVSERRVSRLFDPGSFKEDLEGQNTHFICGAGTIHSIKTYVAMSRGRDCEFQSSRQWSTAQQIIKTVGLARAAEAPLIYIQDKIGGNNDTEGFDTARVFSSDMSSLLLSPSGMGSVSASLAELAKLNLLMSVILGPTSGPLALPVMLADLVLMTRRGALCMGRPDMVKAMLAQQTDLYSLGGSDIHSTASGSVHLVFDDEADLFADLRKLLLYLIAGKSSTYGEFSTPLEVDFNRLLPPSHNIPFDVQHLVRSFVDSDSLIEIGASHAPEVLVGLASLQGQVFAVVANNSAHGGGVIYKRTARKMIHVIDLAGKMSLPILFIADIPGIMIGEEAERDGIFAAVADLFRAHTRCKVKKLLLVARKAYTGGVYAMSGPGFEPVAVLAYPDANIGVFSTLTMEKIIKSSSMTDAQRAVVSALDEEIRSPLLLKDKGLITDVISVRDTRQAVFKYLFH</sequence>
<dbReference type="InterPro" id="IPR029045">
    <property type="entry name" value="ClpP/crotonase-like_dom_sf"/>
</dbReference>
<feature type="domain" description="CoA carboxyltransferase C-terminal" evidence="1">
    <location>
        <begin position="249"/>
        <end position="475"/>
    </location>
</feature>
<dbReference type="PATRIC" id="fig|199198.5.peg.1651"/>
<name>A0A0N8QFV3_PSESX</name>
<dbReference type="InterPro" id="IPR051047">
    <property type="entry name" value="AccD/PCCB"/>
</dbReference>
<reference evidence="2 3" key="1">
    <citation type="submission" date="2015-09" db="EMBL/GenBank/DDBJ databases">
        <title>Genome announcement of multiple Pseudomonas syringae strains.</title>
        <authorList>
            <person name="Thakur S."/>
            <person name="Wang P.W."/>
            <person name="Gong Y."/>
            <person name="Weir B.S."/>
            <person name="Guttman D.S."/>
        </authorList>
    </citation>
    <scope>NUCLEOTIDE SEQUENCE [LARGE SCALE GENOMIC DNA]</scope>
    <source>
        <strain evidence="2 3">ICMP2802</strain>
    </source>
</reference>
<gene>
    <name evidence="2" type="ORF">ALO91_01146</name>
</gene>
<dbReference type="Gene3D" id="3.90.226.10">
    <property type="entry name" value="2-enoyl-CoA Hydratase, Chain A, domain 1"/>
    <property type="match status" value="2"/>
</dbReference>
<dbReference type="PANTHER" id="PTHR43842:SF2">
    <property type="entry name" value="PROPIONYL-COA CARBOXYLASE BETA CHAIN, MITOCHONDRIAL"/>
    <property type="match status" value="1"/>
</dbReference>
<evidence type="ECO:0000313" key="2">
    <source>
        <dbReference type="EMBL" id="KPW26230.1"/>
    </source>
</evidence>
<dbReference type="PROSITE" id="PS50989">
    <property type="entry name" value="COA_CT_CTER"/>
    <property type="match status" value="1"/>
</dbReference>
<dbReference type="GO" id="GO:0004658">
    <property type="term" value="F:propionyl-CoA carboxylase activity"/>
    <property type="evidence" value="ECO:0007669"/>
    <property type="project" value="TreeGrafter"/>
</dbReference>
<accession>A0A0N8QFV3</accession>
<dbReference type="Proteomes" id="UP000050297">
    <property type="component" value="Unassembled WGS sequence"/>
</dbReference>
<comment type="caution">
    <text evidence="2">The sequence shown here is derived from an EMBL/GenBank/DDBJ whole genome shotgun (WGS) entry which is preliminary data.</text>
</comment>
<protein>
    <submittedName>
        <fullName evidence="2">Propionyl-CoA carboxylase</fullName>
    </submittedName>
</protein>
<dbReference type="InterPro" id="IPR011763">
    <property type="entry name" value="COA_CT_C"/>
</dbReference>
<organism evidence="2 3">
    <name type="scientific">Pseudomonas syringae pv. aceris</name>
    <dbReference type="NCBI Taxonomy" id="199198"/>
    <lineage>
        <taxon>Bacteria</taxon>
        <taxon>Pseudomonadati</taxon>
        <taxon>Pseudomonadota</taxon>
        <taxon>Gammaproteobacteria</taxon>
        <taxon>Pseudomonadales</taxon>
        <taxon>Pseudomonadaceae</taxon>
        <taxon>Pseudomonas</taxon>
        <taxon>Pseudomonas syringae</taxon>
    </lineage>
</organism>
<dbReference type="InterPro" id="IPR034733">
    <property type="entry name" value="AcCoA_carboxyl_beta"/>
</dbReference>
<dbReference type="SUPFAM" id="SSF52096">
    <property type="entry name" value="ClpP/crotonase"/>
    <property type="match status" value="2"/>
</dbReference>
<dbReference type="AlphaFoldDB" id="A0A0N8QFV3"/>
<evidence type="ECO:0000313" key="3">
    <source>
        <dbReference type="Proteomes" id="UP000050297"/>
    </source>
</evidence>
<evidence type="ECO:0000259" key="1">
    <source>
        <dbReference type="PROSITE" id="PS50989"/>
    </source>
</evidence>
<dbReference type="PANTHER" id="PTHR43842">
    <property type="entry name" value="PROPIONYL-COA CARBOXYLASE BETA CHAIN"/>
    <property type="match status" value="1"/>
</dbReference>